<proteinExistence type="inferred from homology"/>
<dbReference type="InterPro" id="IPR029063">
    <property type="entry name" value="SAM-dependent_MTases_sf"/>
</dbReference>
<evidence type="ECO:0000313" key="8">
    <source>
        <dbReference type="Proteomes" id="UP000594800"/>
    </source>
</evidence>
<dbReference type="GO" id="GO:0070043">
    <property type="term" value="F:rRNA (guanine-N7-)-methyltransferase activity"/>
    <property type="evidence" value="ECO:0007669"/>
    <property type="project" value="UniProtKB-UniRule"/>
</dbReference>
<dbReference type="AlphaFoldDB" id="A0A7S9LV84"/>
<keyword evidence="3 6" id="KW-0489">Methyltransferase</keyword>
<evidence type="ECO:0000256" key="2">
    <source>
        <dbReference type="ARBA" id="ARBA00022552"/>
    </source>
</evidence>
<feature type="binding site" evidence="6">
    <location>
        <begin position="116"/>
        <end position="117"/>
    </location>
    <ligand>
        <name>S-adenosyl-L-methionine</name>
        <dbReference type="ChEBI" id="CHEBI:59789"/>
    </ligand>
</feature>
<dbReference type="Proteomes" id="UP000594800">
    <property type="component" value="Chromosome"/>
</dbReference>
<comment type="catalytic activity">
    <reaction evidence="6">
        <text>guanosine(527) in 16S rRNA + S-adenosyl-L-methionine = N(7)-methylguanosine(527) in 16S rRNA + S-adenosyl-L-homocysteine</text>
        <dbReference type="Rhea" id="RHEA:42732"/>
        <dbReference type="Rhea" id="RHEA-COMP:10209"/>
        <dbReference type="Rhea" id="RHEA-COMP:10210"/>
        <dbReference type="ChEBI" id="CHEBI:57856"/>
        <dbReference type="ChEBI" id="CHEBI:59789"/>
        <dbReference type="ChEBI" id="CHEBI:74269"/>
        <dbReference type="ChEBI" id="CHEBI:74480"/>
        <dbReference type="EC" id="2.1.1.170"/>
    </reaction>
</comment>
<dbReference type="SUPFAM" id="SSF53335">
    <property type="entry name" value="S-adenosyl-L-methionine-dependent methyltransferases"/>
    <property type="match status" value="1"/>
</dbReference>
<dbReference type="KEGG" id="poz:I0K15_09235"/>
<gene>
    <name evidence="6 7" type="primary">rsmG</name>
    <name evidence="7" type="ORF">I0K15_09235</name>
</gene>
<reference evidence="7 8" key="1">
    <citation type="submission" date="2020-11" db="EMBL/GenBank/DDBJ databases">
        <title>Description of Pontivivens ytuae sp. nov. isolated from deep sea sediment of Mariana Trench.</title>
        <authorList>
            <person name="Wang Z."/>
            <person name="Sun Q.-L."/>
            <person name="Xu X.-D."/>
            <person name="Tang Y.-Z."/>
            <person name="Zhang J."/>
        </authorList>
    </citation>
    <scope>NUCLEOTIDE SEQUENCE [LARGE SCALE GENOMIC DNA]</scope>
    <source>
        <strain evidence="7 8">MT2928</strain>
    </source>
</reference>
<comment type="subcellular location">
    <subcellularLocation>
        <location evidence="6">Cytoplasm</location>
    </subcellularLocation>
</comment>
<comment type="function">
    <text evidence="6">Specifically methylates the N7 position of guanine in position 527 of 16S rRNA.</text>
</comment>
<feature type="binding site" evidence="6">
    <location>
        <position position="130"/>
    </location>
    <ligand>
        <name>S-adenosyl-L-methionine</name>
        <dbReference type="ChEBI" id="CHEBI:59789"/>
    </ligand>
</feature>
<evidence type="ECO:0000256" key="1">
    <source>
        <dbReference type="ARBA" id="ARBA00022490"/>
    </source>
</evidence>
<dbReference type="EMBL" id="CP064942">
    <property type="protein sequence ID" value="QPH55884.1"/>
    <property type="molecule type" value="Genomic_DNA"/>
</dbReference>
<dbReference type="Gene3D" id="3.40.50.150">
    <property type="entry name" value="Vaccinia Virus protein VP39"/>
    <property type="match status" value="1"/>
</dbReference>
<dbReference type="RefSeq" id="WP_196105146.1">
    <property type="nucleotide sequence ID" value="NZ_CP064942.1"/>
</dbReference>
<comment type="similarity">
    <text evidence="6">Belongs to the methyltransferase superfamily. RNA methyltransferase RsmG family.</text>
</comment>
<keyword evidence="5 6" id="KW-0949">S-adenosyl-L-methionine</keyword>
<evidence type="ECO:0000256" key="5">
    <source>
        <dbReference type="ARBA" id="ARBA00022691"/>
    </source>
</evidence>
<accession>A0A7S9LV84</accession>
<evidence type="ECO:0000256" key="4">
    <source>
        <dbReference type="ARBA" id="ARBA00022679"/>
    </source>
</evidence>
<evidence type="ECO:0000256" key="3">
    <source>
        <dbReference type="ARBA" id="ARBA00022603"/>
    </source>
</evidence>
<keyword evidence="8" id="KW-1185">Reference proteome</keyword>
<dbReference type="HAMAP" id="MF_00074">
    <property type="entry name" value="16SrRNA_methyltr_G"/>
    <property type="match status" value="1"/>
</dbReference>
<dbReference type="NCBIfam" id="TIGR00138">
    <property type="entry name" value="rsmG_gidB"/>
    <property type="match status" value="1"/>
</dbReference>
<dbReference type="PANTHER" id="PTHR31760">
    <property type="entry name" value="S-ADENOSYL-L-METHIONINE-DEPENDENT METHYLTRANSFERASES SUPERFAMILY PROTEIN"/>
    <property type="match status" value="1"/>
</dbReference>
<dbReference type="PANTHER" id="PTHR31760:SF0">
    <property type="entry name" value="S-ADENOSYL-L-METHIONINE-DEPENDENT METHYLTRANSFERASES SUPERFAMILY PROTEIN"/>
    <property type="match status" value="1"/>
</dbReference>
<keyword evidence="1 6" id="KW-0963">Cytoplasm</keyword>
<feature type="binding site" evidence="6">
    <location>
        <position position="66"/>
    </location>
    <ligand>
        <name>S-adenosyl-L-methionine</name>
        <dbReference type="ChEBI" id="CHEBI:59789"/>
    </ligand>
</feature>
<organism evidence="7 8">
    <name type="scientific">Pontivivens ytuae</name>
    <dbReference type="NCBI Taxonomy" id="2789856"/>
    <lineage>
        <taxon>Bacteria</taxon>
        <taxon>Pseudomonadati</taxon>
        <taxon>Pseudomonadota</taxon>
        <taxon>Alphaproteobacteria</taxon>
        <taxon>Rhodobacterales</taxon>
        <taxon>Paracoccaceae</taxon>
        <taxon>Pontivivens</taxon>
    </lineage>
</organism>
<keyword evidence="2 6" id="KW-0698">rRNA processing</keyword>
<feature type="binding site" evidence="6">
    <location>
        <position position="71"/>
    </location>
    <ligand>
        <name>S-adenosyl-L-methionine</name>
        <dbReference type="ChEBI" id="CHEBI:59789"/>
    </ligand>
</feature>
<evidence type="ECO:0000313" key="7">
    <source>
        <dbReference type="EMBL" id="QPH55884.1"/>
    </source>
</evidence>
<comment type="caution">
    <text evidence="6">Lacks conserved residue(s) required for the propagation of feature annotation.</text>
</comment>
<dbReference type="Pfam" id="PF02527">
    <property type="entry name" value="GidB"/>
    <property type="match status" value="1"/>
</dbReference>
<keyword evidence="4 6" id="KW-0808">Transferase</keyword>
<name>A0A7S9LV84_9RHOB</name>
<dbReference type="GO" id="GO:0005829">
    <property type="term" value="C:cytosol"/>
    <property type="evidence" value="ECO:0007669"/>
    <property type="project" value="TreeGrafter"/>
</dbReference>
<evidence type="ECO:0000256" key="6">
    <source>
        <dbReference type="HAMAP-Rule" id="MF_00074"/>
    </source>
</evidence>
<dbReference type="InterPro" id="IPR003682">
    <property type="entry name" value="rRNA_ssu_MeTfrase_G"/>
</dbReference>
<sequence length="203" mass="22583">MSDALRDVSRETADQLKIYAELLRKWNPRINLVSRTTLDDLKRRHFEDSLQLVKLAPASGHWVDLGSGGGFPGLVIAIAAPEYQITLVESDQRKCLFLREVARTLSLNVDVLNERIEAAQPLQADILSARALASLPDLLAFAERHAYSKATLLFPKGRTADQELTVARESWTFDVDRIPSQTDPASSILKITGARRVGHQPET</sequence>
<protein>
    <recommendedName>
        <fullName evidence="6">Ribosomal RNA small subunit methyltransferase G</fullName>
        <ecNumber evidence="6">2.1.1.170</ecNumber>
    </recommendedName>
    <alternativeName>
        <fullName evidence="6">16S rRNA 7-methylguanosine methyltransferase</fullName>
        <shortName evidence="6">16S rRNA m7G methyltransferase</shortName>
    </alternativeName>
</protein>
<dbReference type="EC" id="2.1.1.170" evidence="6"/>